<comment type="caution">
    <text evidence="1">The sequence shown here is derived from an EMBL/GenBank/DDBJ whole genome shotgun (WGS) entry which is preliminary data.</text>
</comment>
<dbReference type="Proteomes" id="UP001202289">
    <property type="component" value="Unassembled WGS sequence"/>
</dbReference>
<organism evidence="1 2">
    <name type="scientific">Bacillus cytotoxicus</name>
    <dbReference type="NCBI Taxonomy" id="580165"/>
    <lineage>
        <taxon>Bacteria</taxon>
        <taxon>Bacillati</taxon>
        <taxon>Bacillota</taxon>
        <taxon>Bacilli</taxon>
        <taxon>Bacillales</taxon>
        <taxon>Bacillaceae</taxon>
        <taxon>Bacillus</taxon>
        <taxon>Bacillus cereus group</taxon>
    </lineage>
</organism>
<proteinExistence type="predicted"/>
<gene>
    <name evidence="1" type="ORF">M3215_16430</name>
</gene>
<protein>
    <submittedName>
        <fullName evidence="1">DUF4433 domain-containing protein</fullName>
    </submittedName>
</protein>
<dbReference type="EMBL" id="JAMBOP010000022">
    <property type="protein sequence ID" value="MCM3737341.1"/>
    <property type="molecule type" value="Genomic_DNA"/>
</dbReference>
<accession>A0ACC6A9B7</accession>
<name>A0ACC6A9B7_9BACI</name>
<keyword evidence="2" id="KW-1185">Reference proteome</keyword>
<sequence>MQTHDIHIKYSDIIATNTNFLPKHLKYLTKYAYHFSNIDNVANILKTGKLYCRNSKELEKIDVHDNASPEVINCTDENKKKYVRFYFRPKTPTQYNNEGIRSKNQIDQYLHAHCPVPVFLVFDIDQILNKPNSYFTHESLASHRDIDIYNSPDDLQSAPFSHIYHFEWMTPEERDTIVKARHAEILVKDECDLSALKHIYCRNQAEADTLKFLLPSKIRSKYNDIITVPKNPYHFFFNQYTRINNVHFDNKKDLIIKWNTIPESKFHFHMKVCSQHSFKLICNGKRPEYDTSFNNKTQKWLTGRSLNGHSGCIVFLYLDNKLVYANSFNF</sequence>
<reference evidence="1" key="1">
    <citation type="submission" date="2022-05" db="EMBL/GenBank/DDBJ databases">
        <title>Comparative Genomics of Spacecraft Associated Microbes.</title>
        <authorList>
            <person name="Tran M.T."/>
            <person name="Wright A."/>
            <person name="Seuylemezian A."/>
            <person name="Eisen J."/>
            <person name="Coil D."/>
        </authorList>
    </citation>
    <scope>NUCLEOTIDE SEQUENCE</scope>
    <source>
        <strain evidence="1">FAIRING 10M-2.2</strain>
    </source>
</reference>
<evidence type="ECO:0000313" key="1">
    <source>
        <dbReference type="EMBL" id="MCM3737341.1"/>
    </source>
</evidence>
<evidence type="ECO:0000313" key="2">
    <source>
        <dbReference type="Proteomes" id="UP001202289"/>
    </source>
</evidence>